<keyword evidence="2" id="KW-0560">Oxidoreductase</keyword>
<sequence length="279" mass="29543">MCTKECFNTYVKTDNGFSDMDPLSTYFPLKNKVALVTGAARGIALHIACALSAAGAHLAILDEREQEGGVIAGLLGSKLTEVRFWQLDVSDNDAVQRVMVAVEAHFGRIDILINSAGVDASQPYANGLRQKHWEKAMQANVNGSILCSKHVAPAMERAGGGSIVNVLSPCAVSRVQAAAADHAAKATLRMSSMNAMRYATQNIRVNAIHPGVVRPPALAAAMRKRDDLTQALADRAELQMQTTRGSATDVAAAVLYLASDASRFVTGGELVIDAGPCHS</sequence>
<dbReference type="InterPro" id="IPR002347">
    <property type="entry name" value="SDR_fam"/>
</dbReference>
<dbReference type="PRINTS" id="PR00081">
    <property type="entry name" value="GDHRDH"/>
</dbReference>
<dbReference type="Pfam" id="PF13561">
    <property type="entry name" value="adh_short_C2"/>
    <property type="match status" value="1"/>
</dbReference>
<organism evidence="3 4">
    <name type="scientific">Collimonas pratensis</name>
    <dbReference type="NCBI Taxonomy" id="279113"/>
    <lineage>
        <taxon>Bacteria</taxon>
        <taxon>Pseudomonadati</taxon>
        <taxon>Pseudomonadota</taxon>
        <taxon>Betaproteobacteria</taxon>
        <taxon>Burkholderiales</taxon>
        <taxon>Oxalobacteraceae</taxon>
        <taxon>Collimonas</taxon>
    </lineage>
</organism>
<dbReference type="EMBL" id="CP013236">
    <property type="protein sequence ID" value="AMP16810.1"/>
    <property type="molecule type" value="Genomic_DNA"/>
</dbReference>
<protein>
    <submittedName>
        <fullName evidence="3">Short chain dehydrogenase family protein</fullName>
    </submittedName>
</protein>
<comment type="similarity">
    <text evidence="1">Belongs to the short-chain dehydrogenases/reductases (SDR) family.</text>
</comment>
<dbReference type="Gene3D" id="3.40.50.720">
    <property type="entry name" value="NAD(P)-binding Rossmann-like Domain"/>
    <property type="match status" value="1"/>
</dbReference>
<dbReference type="InterPro" id="IPR036291">
    <property type="entry name" value="NAD(P)-bd_dom_sf"/>
</dbReference>
<keyword evidence="4" id="KW-1185">Reference proteome</keyword>
<dbReference type="PANTHER" id="PTHR24321">
    <property type="entry name" value="DEHYDROGENASES, SHORT CHAIN"/>
    <property type="match status" value="1"/>
</dbReference>
<gene>
    <name evidence="3" type="ORF">CPter291_4590</name>
</gene>
<proteinExistence type="inferred from homology"/>
<dbReference type="PANTHER" id="PTHR24321:SF15">
    <property type="entry name" value="OXIDOREDUCTASE UCPA"/>
    <property type="match status" value="1"/>
</dbReference>
<name>A0ABN4MGQ0_9BURK</name>
<reference evidence="3 4" key="1">
    <citation type="submission" date="2015-11" db="EMBL/GenBank/DDBJ databases">
        <title>Exploring the genomic traits of fungus-feeding bacterial genus Collimonas.</title>
        <authorList>
            <person name="Song C."/>
            <person name="Schmidt R."/>
            <person name="de Jager V."/>
            <person name="Krzyzanowska D."/>
            <person name="Jongedijk E."/>
            <person name="Cankar K."/>
            <person name="Beekwilder J."/>
            <person name="van Veen A."/>
            <person name="de Boer W."/>
            <person name="van Veen J.A."/>
            <person name="Garbeva P."/>
        </authorList>
    </citation>
    <scope>NUCLEOTIDE SEQUENCE [LARGE SCALE GENOMIC DNA]</scope>
    <source>
        <strain evidence="3 4">Ter291</strain>
    </source>
</reference>
<evidence type="ECO:0000313" key="3">
    <source>
        <dbReference type="EMBL" id="AMP16810.1"/>
    </source>
</evidence>
<dbReference type="CDD" id="cd05233">
    <property type="entry name" value="SDR_c"/>
    <property type="match status" value="1"/>
</dbReference>
<dbReference type="Proteomes" id="UP000074914">
    <property type="component" value="Chromosome"/>
</dbReference>
<dbReference type="SUPFAM" id="SSF51735">
    <property type="entry name" value="NAD(P)-binding Rossmann-fold domains"/>
    <property type="match status" value="1"/>
</dbReference>
<accession>A0ABN4MGQ0</accession>
<evidence type="ECO:0000256" key="2">
    <source>
        <dbReference type="ARBA" id="ARBA00023002"/>
    </source>
</evidence>
<evidence type="ECO:0000256" key="1">
    <source>
        <dbReference type="ARBA" id="ARBA00006484"/>
    </source>
</evidence>
<evidence type="ECO:0000313" key="4">
    <source>
        <dbReference type="Proteomes" id="UP000074914"/>
    </source>
</evidence>